<keyword evidence="2 7" id="KW-0436">Ligase</keyword>
<organism evidence="10">
    <name type="scientific">uncultured sulfate-reducing bacterium</name>
    <dbReference type="NCBI Taxonomy" id="153939"/>
    <lineage>
        <taxon>Bacteria</taxon>
        <taxon>environmental samples</taxon>
    </lineage>
</organism>
<keyword evidence="7" id="KW-0169">Cobalamin biosynthesis</keyword>
<dbReference type="Pfam" id="PF07685">
    <property type="entry name" value="GATase_3"/>
    <property type="match status" value="1"/>
</dbReference>
<comment type="miscellaneous">
    <text evidence="7">The a and c carboxylates of cobyrinate are activated for nucleophilic attack via formation of a phosphorylated intermediate by ATP. CbiA catalyzes first the amidation of the c-carboxylate, and then that of the a-carboxylate.</text>
</comment>
<dbReference type="GO" id="GO:0009236">
    <property type="term" value="P:cobalamin biosynthetic process"/>
    <property type="evidence" value="ECO:0007669"/>
    <property type="project" value="UniProtKB-UniRule"/>
</dbReference>
<dbReference type="Pfam" id="PF01656">
    <property type="entry name" value="CbiA"/>
    <property type="match status" value="1"/>
</dbReference>
<dbReference type="GO" id="GO:0042242">
    <property type="term" value="F:cobyrinic acid a,c-diamide synthase activity"/>
    <property type="evidence" value="ECO:0007669"/>
    <property type="project" value="UniProtKB-UniRule"/>
</dbReference>
<dbReference type="AlphaFoldDB" id="Q3IBS7"/>
<accession>Q3IBS7</accession>
<evidence type="ECO:0000313" key="10">
    <source>
        <dbReference type="EMBL" id="CAJ31129.1"/>
    </source>
</evidence>
<feature type="domain" description="CobB/CobQ-like glutamine amidotransferase" evidence="9">
    <location>
        <begin position="250"/>
        <end position="441"/>
    </location>
</feature>
<evidence type="ECO:0000256" key="2">
    <source>
        <dbReference type="ARBA" id="ARBA00022598"/>
    </source>
</evidence>
<reference evidence="10" key="1">
    <citation type="journal article" date="2005" name="J. Bacteriol.">
        <title>Clustered genes related to sulfate respiration in uncultured prokaryotes support the theory of their concomitant horizontal transfer.</title>
        <authorList>
            <person name="Mussmann M."/>
            <person name="Richter M."/>
            <person name="Lombardot T."/>
            <person name="Meyerdierks A."/>
            <person name="Kuever J."/>
            <person name="Kube M."/>
            <person name="Glockner F.O."/>
            <person name="Amann R."/>
        </authorList>
    </citation>
    <scope>NUCLEOTIDE SEQUENCE</scope>
</reference>
<sequence length="466" mass="49566">MMPFSVPRLVVAGLSGDGGKTLVSLGLGRAFADRGLAVQAFKKGPDYIDPAWLSAATRSSCRSLDSFLMPDEAIDASVAPAFGADFILVEGNRGLFDGVDAAGSHSTAELAKKLKAPVILVVDTTKMTRTVAAIVLGCRLLDPDLQLAGVILNRVGTPRQERVIREAVEKAAAIPVLGAIPRLAGADPLPGRHLGLVTFAEHSAREEAVERAARAVADAVDLEQVLQIAGRAGDLELSMPVQPLNRHAVTIGYFKDEIFSFYYPENLAALEAAGARLVTISPTVDAALPDQLDALYIGGGFPEVHAPRLAENQQFAADLRGKVAAGLPVYAECGGLMYLARELIVDGASYPMAGVLDLTIQQEKKPQGHGYEVGTVDRANPFFETRTELRGHEFHYSHIIAGEDLEHTVVDLERGVGTGNSRDCIVKSNVWASYLHVHAAATPQWADGLVDLAAHHAPVRSAAAWA</sequence>
<gene>
    <name evidence="10" type="primary">dsrN</name>
    <name evidence="7" type="synonym">cbiA</name>
    <name evidence="10" type="ORF">42c90010</name>
</gene>
<keyword evidence="4 7" id="KW-0067">ATP-binding</keyword>
<dbReference type="EC" id="6.3.5.11" evidence="7"/>
<evidence type="ECO:0000256" key="7">
    <source>
        <dbReference type="HAMAP-Rule" id="MF_00027"/>
    </source>
</evidence>
<dbReference type="NCBIfam" id="TIGR00379">
    <property type="entry name" value="cobB"/>
    <property type="match status" value="1"/>
</dbReference>
<dbReference type="PROSITE" id="PS51274">
    <property type="entry name" value="GATASE_COBBQ"/>
    <property type="match status" value="1"/>
</dbReference>
<dbReference type="NCBIfam" id="NF002204">
    <property type="entry name" value="PRK01077.1"/>
    <property type="match status" value="1"/>
</dbReference>
<dbReference type="Gene3D" id="3.40.50.300">
    <property type="entry name" value="P-loop containing nucleotide triphosphate hydrolases"/>
    <property type="match status" value="1"/>
</dbReference>
<comment type="catalytic activity">
    <reaction evidence="7">
        <text>cob(II)yrinate + 2 L-glutamine + 2 ATP + 2 H2O = cob(II)yrinate a,c diamide + 2 L-glutamate + 2 ADP + 2 phosphate + 2 H(+)</text>
        <dbReference type="Rhea" id="RHEA:26289"/>
        <dbReference type="ChEBI" id="CHEBI:15377"/>
        <dbReference type="ChEBI" id="CHEBI:15378"/>
        <dbReference type="ChEBI" id="CHEBI:29985"/>
        <dbReference type="ChEBI" id="CHEBI:30616"/>
        <dbReference type="ChEBI" id="CHEBI:43474"/>
        <dbReference type="ChEBI" id="CHEBI:58359"/>
        <dbReference type="ChEBI" id="CHEBI:58537"/>
        <dbReference type="ChEBI" id="CHEBI:58894"/>
        <dbReference type="ChEBI" id="CHEBI:456216"/>
        <dbReference type="EC" id="6.3.5.11"/>
    </reaction>
</comment>
<dbReference type="Gene3D" id="3.40.50.880">
    <property type="match status" value="1"/>
</dbReference>
<comment type="domain">
    <text evidence="7">Comprises of two domains. The C-terminal domain contains the binding site for glutamine and catalyzes the hydrolysis of this substrate to glutamate and ammonia. The N-terminal domain is anticipated to bind ATP and cobyrinate and catalyzes the ultimate synthesis of the diamide product. The ammonia produced via the glutaminase domain is probably translocated to the adjacent domain via a molecular tunnel, where it reacts with an activated intermediate.</text>
</comment>
<evidence type="ECO:0000256" key="1">
    <source>
        <dbReference type="ARBA" id="ARBA00001946"/>
    </source>
</evidence>
<dbReference type="PANTHER" id="PTHR43873">
    <property type="entry name" value="COBYRINATE A,C-DIAMIDE SYNTHASE"/>
    <property type="match status" value="1"/>
</dbReference>
<evidence type="ECO:0000256" key="4">
    <source>
        <dbReference type="ARBA" id="ARBA00022840"/>
    </source>
</evidence>
<dbReference type="InterPro" id="IPR029062">
    <property type="entry name" value="Class_I_gatase-like"/>
</dbReference>
<evidence type="ECO:0000259" key="8">
    <source>
        <dbReference type="Pfam" id="PF01656"/>
    </source>
</evidence>
<evidence type="ECO:0000256" key="5">
    <source>
        <dbReference type="ARBA" id="ARBA00022842"/>
    </source>
</evidence>
<dbReference type="InterPro" id="IPR011698">
    <property type="entry name" value="GATase_3"/>
</dbReference>
<proteinExistence type="inferred from homology"/>
<name>Q3IBS7_9BACT</name>
<dbReference type="CDD" id="cd03130">
    <property type="entry name" value="GATase1_CobB"/>
    <property type="match status" value="1"/>
</dbReference>
<dbReference type="EMBL" id="CT025834">
    <property type="protein sequence ID" value="CAJ31129.1"/>
    <property type="molecule type" value="Genomic_DNA"/>
</dbReference>
<dbReference type="PANTHER" id="PTHR43873:SF1">
    <property type="entry name" value="COBYRINATE A,C-DIAMIDE SYNTHASE"/>
    <property type="match status" value="1"/>
</dbReference>
<keyword evidence="6 7" id="KW-0315">Glutamine amidotransferase</keyword>
<dbReference type="HAMAP" id="MF_00027">
    <property type="entry name" value="CobB_CbiA"/>
    <property type="match status" value="1"/>
</dbReference>
<keyword evidence="3 7" id="KW-0547">Nucleotide-binding</keyword>
<dbReference type="SUPFAM" id="SSF52317">
    <property type="entry name" value="Class I glutamine amidotransferase-like"/>
    <property type="match status" value="1"/>
</dbReference>
<comment type="similarity">
    <text evidence="7">Belongs to the CobB/CbiA family.</text>
</comment>
<dbReference type="InterPro" id="IPR004484">
    <property type="entry name" value="CbiA/CobB_synth"/>
</dbReference>
<dbReference type="UniPathway" id="UPA00148">
    <property type="reaction ID" value="UER00231"/>
</dbReference>
<feature type="active site" description="Nucleophile" evidence="7">
    <location>
        <position position="333"/>
    </location>
</feature>
<keyword evidence="5 7" id="KW-0460">Magnesium</keyword>
<evidence type="ECO:0000259" key="9">
    <source>
        <dbReference type="Pfam" id="PF07685"/>
    </source>
</evidence>
<comment type="cofactor">
    <cofactor evidence="1 7">
        <name>Mg(2+)</name>
        <dbReference type="ChEBI" id="CHEBI:18420"/>
    </cofactor>
</comment>
<comment type="function">
    <text evidence="7">Catalyzes the ATP-dependent amidation of the two carboxylate groups at positions a and c of cobyrinate, using either L-glutamine or ammonia as the nitrogen source.</text>
</comment>
<feature type="domain" description="CobQ/CobB/MinD/ParA nucleotide binding" evidence="8">
    <location>
        <begin position="9"/>
        <end position="191"/>
    </location>
</feature>
<dbReference type="InterPro" id="IPR027417">
    <property type="entry name" value="P-loop_NTPase"/>
</dbReference>
<evidence type="ECO:0000256" key="3">
    <source>
        <dbReference type="ARBA" id="ARBA00022741"/>
    </source>
</evidence>
<dbReference type="SUPFAM" id="SSF52540">
    <property type="entry name" value="P-loop containing nucleoside triphosphate hydrolases"/>
    <property type="match status" value="1"/>
</dbReference>
<protein>
    <recommendedName>
        <fullName evidence="7">Cobyrinate a,c-diamide synthase</fullName>
        <ecNumber evidence="7">6.3.5.11</ecNumber>
    </recommendedName>
    <alternativeName>
        <fullName evidence="7">Cobyrinic acid a,c-diamide synthetase</fullName>
    </alternativeName>
</protein>
<dbReference type="GO" id="GO:0005524">
    <property type="term" value="F:ATP binding"/>
    <property type="evidence" value="ECO:0007669"/>
    <property type="project" value="UniProtKB-UniRule"/>
</dbReference>
<comment type="pathway">
    <text evidence="7">Cofactor biosynthesis; adenosylcobalamin biosynthesis; cob(II)yrinate a,c-diamide from sirohydrochlorin (anaerobic route): step 10/10.</text>
</comment>
<feature type="site" description="Increases nucleophilicity of active site Cys" evidence="7">
    <location>
        <position position="436"/>
    </location>
</feature>
<dbReference type="InterPro" id="IPR002586">
    <property type="entry name" value="CobQ/CobB/MinD/ParA_Nub-bd_dom"/>
</dbReference>
<evidence type="ECO:0000256" key="6">
    <source>
        <dbReference type="ARBA" id="ARBA00022962"/>
    </source>
</evidence>